<feature type="transmembrane region" description="Helical" evidence="2">
    <location>
        <begin position="20"/>
        <end position="44"/>
    </location>
</feature>
<evidence type="ECO:0000259" key="3">
    <source>
        <dbReference type="Pfam" id="PF06974"/>
    </source>
</evidence>
<dbReference type="GO" id="GO:0005886">
    <property type="term" value="C:plasma membrane"/>
    <property type="evidence" value="ECO:0007669"/>
    <property type="project" value="TreeGrafter"/>
</dbReference>
<reference evidence="4 5" key="1">
    <citation type="submission" date="2015-12" db="EMBL/GenBank/DDBJ databases">
        <title>The genome of Folsomia candida.</title>
        <authorList>
            <person name="Faddeeva A."/>
            <person name="Derks M.F."/>
            <person name="Anvar Y."/>
            <person name="Smit S."/>
            <person name="Van Straalen N."/>
            <person name="Roelofs D."/>
        </authorList>
    </citation>
    <scope>NUCLEOTIDE SEQUENCE [LARGE SCALE GENOMIC DNA]</scope>
    <source>
        <strain evidence="4 5">VU population</strain>
        <tissue evidence="4">Whole body</tissue>
    </source>
</reference>
<dbReference type="AlphaFoldDB" id="A0A226DG13"/>
<gene>
    <name evidence="4" type="ORF">Fcan01_20558</name>
</gene>
<feature type="domain" description="O-acyltransferase WSD1 C-terminal" evidence="3">
    <location>
        <begin position="438"/>
        <end position="575"/>
    </location>
</feature>
<dbReference type="GO" id="GO:0008374">
    <property type="term" value="F:O-acyltransferase activity"/>
    <property type="evidence" value="ECO:0007669"/>
    <property type="project" value="InterPro"/>
</dbReference>
<evidence type="ECO:0000256" key="2">
    <source>
        <dbReference type="SAM" id="Phobius"/>
    </source>
</evidence>
<accession>A0A226DG13</accession>
<dbReference type="OMA" id="SECMIMA"/>
<name>A0A226DG13_FOLCA</name>
<keyword evidence="2" id="KW-1133">Transmembrane helix</keyword>
<keyword evidence="2" id="KW-0812">Transmembrane</keyword>
<dbReference type="EMBL" id="LNIX01000019">
    <property type="protein sequence ID" value="OXA44505.1"/>
    <property type="molecule type" value="Genomic_DNA"/>
</dbReference>
<protein>
    <recommendedName>
        <fullName evidence="3">O-acyltransferase WSD1 C-terminal domain-containing protein</fullName>
    </recommendedName>
</protein>
<proteinExistence type="predicted"/>
<dbReference type="Proteomes" id="UP000198287">
    <property type="component" value="Unassembled WGS sequence"/>
</dbReference>
<feature type="region of interest" description="Disordered" evidence="1">
    <location>
        <begin position="183"/>
        <end position="208"/>
    </location>
</feature>
<evidence type="ECO:0000313" key="4">
    <source>
        <dbReference type="EMBL" id="OXA44505.1"/>
    </source>
</evidence>
<dbReference type="PANTHER" id="PTHR31650">
    <property type="entry name" value="O-ACYLTRANSFERASE (WSD1-LIKE) FAMILY PROTEIN"/>
    <property type="match status" value="1"/>
</dbReference>
<keyword evidence="5" id="KW-1185">Reference proteome</keyword>
<dbReference type="InterPro" id="IPR009721">
    <property type="entry name" value="O-acyltransferase_WSD1_C"/>
</dbReference>
<organism evidence="4 5">
    <name type="scientific">Folsomia candida</name>
    <name type="common">Springtail</name>
    <dbReference type="NCBI Taxonomy" id="158441"/>
    <lineage>
        <taxon>Eukaryota</taxon>
        <taxon>Metazoa</taxon>
        <taxon>Ecdysozoa</taxon>
        <taxon>Arthropoda</taxon>
        <taxon>Hexapoda</taxon>
        <taxon>Collembola</taxon>
        <taxon>Entomobryomorpha</taxon>
        <taxon>Isotomoidea</taxon>
        <taxon>Isotomidae</taxon>
        <taxon>Proisotominae</taxon>
        <taxon>Folsomia</taxon>
    </lineage>
</organism>
<evidence type="ECO:0000313" key="5">
    <source>
        <dbReference type="Proteomes" id="UP000198287"/>
    </source>
</evidence>
<dbReference type="PANTHER" id="PTHR31650:SF1">
    <property type="entry name" value="WAX ESTER SYNTHASE_DIACYLGLYCEROL ACYLTRANSFERASE 4-RELATED"/>
    <property type="match status" value="1"/>
</dbReference>
<sequence length="586" mass="67806">MGFQFSSFLHLLHRKVFSKMVKTVFILLTFFTYGLLLIPTFLLLMSPLYLYRYIIRHLAPHFRPDFIRMVNTRDGIVGLDYFQKRCHCVINIMLTYRGKPDLAHLRHIFQTKVLNVKYSDEGIVRNGKRGDDYIYEKFTHYYEAWMGHAFWKKEENFVLEEHIRFCEETEAHLKGQEVGVISEDDGNNNNNEDNFKNNNNQVDYKNNVNEDKSSTSVVTEEDFCRIMGPISTRPFKRGMSPWEILIVRKFVPTVAKVHGDFVPTTPVGGEDEKEKFLFVFRVHHSLSDGYSLLKLILTNFSDEDMSKIPPPPVRQLSLFKKIMVYLGIIILSPYYHLKQFVMDVDRNFWHVRRESKLTHDWVTIRSEKVSMTGLKEISKAQKVTMTAVLLTGFGTGIKSFLKKTGQEEKTPKIMRAFAPMPWKKHPMNGLVNHWTLGFLVVPVGYNAVQKRLKVSNKSVQLLKTSPILFTNFGTVPMLLAPPSWINQFWATNWMTTMILSNFPGPNFAVLSFERYHLEDVSFWVPQMKGTAGMGVGFLSYNGGMRITATIDRKLIPTHEKAELLMQCVNDELRNLRGILANGEDVV</sequence>
<evidence type="ECO:0000256" key="1">
    <source>
        <dbReference type="SAM" id="MobiDB-lite"/>
    </source>
</evidence>
<dbReference type="InterPro" id="IPR045034">
    <property type="entry name" value="O-acyltransferase_WSD1-like"/>
</dbReference>
<dbReference type="OrthoDB" id="619536at2759"/>
<dbReference type="Pfam" id="PF06974">
    <property type="entry name" value="WS_DGAT_C"/>
    <property type="match status" value="1"/>
</dbReference>
<dbReference type="GO" id="GO:0019432">
    <property type="term" value="P:triglyceride biosynthetic process"/>
    <property type="evidence" value="ECO:0007669"/>
    <property type="project" value="TreeGrafter"/>
</dbReference>
<keyword evidence="2" id="KW-0472">Membrane</keyword>
<comment type="caution">
    <text evidence="4">The sequence shown here is derived from an EMBL/GenBank/DDBJ whole genome shotgun (WGS) entry which is preliminary data.</text>
</comment>
<feature type="compositionally biased region" description="Low complexity" evidence="1">
    <location>
        <begin position="187"/>
        <end position="207"/>
    </location>
</feature>